<evidence type="ECO:0000256" key="2">
    <source>
        <dbReference type="ARBA" id="ARBA00023002"/>
    </source>
</evidence>
<evidence type="ECO:0000259" key="3">
    <source>
        <dbReference type="Pfam" id="PF00248"/>
    </source>
</evidence>
<sequence length="395" mass="44626">MLSLQENGRIYWSHLKQWQSGCPFMEFGVVKVWGELVLAMQSKKVLLRWHDSFVGKRRANPKDGPTFIYVRPSGKIEPKNLYGREQSREGTKNIFIKVGIQHAFMGQEHKTGDFNNVFSALTFNQALKELPREKIQLATKFGVAPGDYTAGIIVKGTPEYVRSSCVASLKRIDVEYIDLYYQHRVDRSVPIEETMGELKKLVEEGKIKYIGLSEASPDTIRRAHAVHPITALQMEWSLWTREIEEEIVPLCRELGIGIVPYSPLGRGFFGGKAVSENVPANSLLRSNPRFQGENFEKNKIIYTKMEMLAEKHGCTAAQLALAWVLHQGDDVAPIPGTTKIKNLDDNISSLRLKLTKEDLEEICDVVPQNEVAGARAIETLLSFSWRFADTPPPRV</sequence>
<feature type="domain" description="NADP-dependent oxidoreductase" evidence="3">
    <location>
        <begin position="123"/>
        <end position="362"/>
    </location>
</feature>
<dbReference type="PANTHER" id="PTHR43625:SF81">
    <property type="entry name" value="OS01G0618100 PROTEIN"/>
    <property type="match status" value="1"/>
</dbReference>
<dbReference type="InterPro" id="IPR050791">
    <property type="entry name" value="Aldo-Keto_reductase"/>
</dbReference>
<gene>
    <name evidence="4" type="primary">AKR1_10</name>
    <name evidence="4" type="ORF">CK203_108585</name>
</gene>
<evidence type="ECO:0000256" key="1">
    <source>
        <dbReference type="ARBA" id="ARBA00022857"/>
    </source>
</evidence>
<dbReference type="SUPFAM" id="SSF51430">
    <property type="entry name" value="NAD(P)-linked oxidoreductase"/>
    <property type="match status" value="1"/>
</dbReference>
<dbReference type="InterPro" id="IPR023210">
    <property type="entry name" value="NADP_OxRdtase_dom"/>
</dbReference>
<dbReference type="Gene3D" id="3.20.20.100">
    <property type="entry name" value="NADP-dependent oxidoreductase domain"/>
    <property type="match status" value="1"/>
</dbReference>
<name>A0A438DS00_VITVI</name>
<dbReference type="Pfam" id="PF00248">
    <property type="entry name" value="Aldo_ket_red"/>
    <property type="match status" value="1"/>
</dbReference>
<dbReference type="AlphaFoldDB" id="A0A438DS00"/>
<reference evidence="4 5" key="1">
    <citation type="journal article" date="2018" name="PLoS Genet.">
        <title>Population sequencing reveals clonal diversity and ancestral inbreeding in the grapevine cultivar Chardonnay.</title>
        <authorList>
            <person name="Roach M.J."/>
            <person name="Johnson D.L."/>
            <person name="Bohlmann J."/>
            <person name="van Vuuren H.J."/>
            <person name="Jones S.J."/>
            <person name="Pretorius I.S."/>
            <person name="Schmidt S.A."/>
            <person name="Borneman A.R."/>
        </authorList>
    </citation>
    <scope>NUCLEOTIDE SEQUENCE [LARGE SCALE GENOMIC DNA]</scope>
    <source>
        <strain evidence="5">cv. Chardonnay</strain>
        <tissue evidence="4">Leaf</tissue>
    </source>
</reference>
<evidence type="ECO:0000313" key="5">
    <source>
        <dbReference type="Proteomes" id="UP000288805"/>
    </source>
</evidence>
<dbReference type="PANTHER" id="PTHR43625">
    <property type="entry name" value="AFLATOXIN B1 ALDEHYDE REDUCTASE"/>
    <property type="match status" value="1"/>
</dbReference>
<accession>A0A438DS00</accession>
<evidence type="ECO:0000313" key="4">
    <source>
        <dbReference type="EMBL" id="RVW38028.1"/>
    </source>
</evidence>
<dbReference type="GO" id="GO:0016491">
    <property type="term" value="F:oxidoreductase activity"/>
    <property type="evidence" value="ECO:0007669"/>
    <property type="project" value="UniProtKB-KW"/>
</dbReference>
<protein>
    <submittedName>
        <fullName evidence="4">Putative aldo-keto reductase 1</fullName>
    </submittedName>
</protein>
<keyword evidence="1" id="KW-0521">NADP</keyword>
<comment type="caution">
    <text evidence="4">The sequence shown here is derived from an EMBL/GenBank/DDBJ whole genome shotgun (WGS) entry which is preliminary data.</text>
</comment>
<proteinExistence type="predicted"/>
<dbReference type="Proteomes" id="UP000288805">
    <property type="component" value="Unassembled WGS sequence"/>
</dbReference>
<dbReference type="InterPro" id="IPR036812">
    <property type="entry name" value="NAD(P)_OxRdtase_dom_sf"/>
</dbReference>
<dbReference type="EMBL" id="QGNW01001516">
    <property type="protein sequence ID" value="RVW38028.1"/>
    <property type="molecule type" value="Genomic_DNA"/>
</dbReference>
<keyword evidence="2" id="KW-0560">Oxidoreductase</keyword>
<organism evidence="4 5">
    <name type="scientific">Vitis vinifera</name>
    <name type="common">Grape</name>
    <dbReference type="NCBI Taxonomy" id="29760"/>
    <lineage>
        <taxon>Eukaryota</taxon>
        <taxon>Viridiplantae</taxon>
        <taxon>Streptophyta</taxon>
        <taxon>Embryophyta</taxon>
        <taxon>Tracheophyta</taxon>
        <taxon>Spermatophyta</taxon>
        <taxon>Magnoliopsida</taxon>
        <taxon>eudicotyledons</taxon>
        <taxon>Gunneridae</taxon>
        <taxon>Pentapetalae</taxon>
        <taxon>rosids</taxon>
        <taxon>Vitales</taxon>
        <taxon>Vitaceae</taxon>
        <taxon>Viteae</taxon>
        <taxon>Vitis</taxon>
    </lineage>
</organism>